<evidence type="ECO:0000313" key="1">
    <source>
        <dbReference type="EMBL" id="PBA26543.1"/>
    </source>
</evidence>
<proteinExistence type="predicted"/>
<gene>
    <name evidence="1" type="ORF">CKJ66_12220</name>
</gene>
<accession>A0A2A2ZJH0</accession>
<evidence type="ECO:0000313" key="2">
    <source>
        <dbReference type="Proteomes" id="UP000217768"/>
    </source>
</evidence>
<dbReference type="EMBL" id="NSFD01000030">
    <property type="protein sequence ID" value="PBA26543.1"/>
    <property type="molecule type" value="Genomic_DNA"/>
</dbReference>
<sequence length="82" mass="9096">MAFRPSQGFFQLFASLLTWPAATLFELDQSARVHDLRASERALRDTEFVATLRNLGANVNQAGVKPAEVHLDADVRVPKNDS</sequence>
<dbReference type="Proteomes" id="UP000217768">
    <property type="component" value="Unassembled WGS sequence"/>
</dbReference>
<name>A0A2A2ZJH0_MYCAV</name>
<reference evidence="1 2" key="1">
    <citation type="submission" date="2017-08" db="EMBL/GenBank/DDBJ databases">
        <title>Phylogenetic analysis of Mycobacterium avium complex whole genomes.</title>
        <authorList>
            <person name="Caverly L.J."/>
            <person name="Spilker T."/>
            <person name="Lipuma J."/>
        </authorList>
    </citation>
    <scope>NUCLEOTIDE SEQUENCE [LARGE SCALE GENOMIC DNA]</scope>
    <source>
        <strain evidence="1 2">FLAC0165</strain>
    </source>
</reference>
<organism evidence="1 2">
    <name type="scientific">Mycobacterium avium</name>
    <dbReference type="NCBI Taxonomy" id="1764"/>
    <lineage>
        <taxon>Bacteria</taxon>
        <taxon>Bacillati</taxon>
        <taxon>Actinomycetota</taxon>
        <taxon>Actinomycetes</taxon>
        <taxon>Mycobacteriales</taxon>
        <taxon>Mycobacteriaceae</taxon>
        <taxon>Mycobacterium</taxon>
        <taxon>Mycobacterium avium complex (MAC)</taxon>
    </lineage>
</organism>
<dbReference type="AlphaFoldDB" id="A0A2A2ZJH0"/>
<protein>
    <submittedName>
        <fullName evidence="1">Uncharacterized protein</fullName>
    </submittedName>
</protein>
<comment type="caution">
    <text evidence="1">The sequence shown here is derived from an EMBL/GenBank/DDBJ whole genome shotgun (WGS) entry which is preliminary data.</text>
</comment>